<dbReference type="InterPro" id="IPR016066">
    <property type="entry name" value="A-D-PHexomutase_CS"/>
</dbReference>
<dbReference type="InterPro" id="IPR036900">
    <property type="entry name" value="A-D-PHexomutase_C_sf"/>
</dbReference>
<dbReference type="Gene3D" id="3.30.310.50">
    <property type="entry name" value="Alpha-D-phosphohexomutase, C-terminal domain"/>
    <property type="match status" value="1"/>
</dbReference>
<dbReference type="PRINTS" id="PR00509">
    <property type="entry name" value="PGMPMM"/>
</dbReference>
<keyword evidence="4 7" id="KW-0479">Metal-binding</keyword>
<evidence type="ECO:0000259" key="8">
    <source>
        <dbReference type="Pfam" id="PF00408"/>
    </source>
</evidence>
<dbReference type="GO" id="GO:0000287">
    <property type="term" value="F:magnesium ion binding"/>
    <property type="evidence" value="ECO:0007669"/>
    <property type="project" value="InterPro"/>
</dbReference>
<evidence type="ECO:0000256" key="6">
    <source>
        <dbReference type="ARBA" id="ARBA00023235"/>
    </source>
</evidence>
<feature type="domain" description="Alpha-D-phosphohexomutase alpha/beta/alpha" evidence="11">
    <location>
        <begin position="275"/>
        <end position="371"/>
    </location>
</feature>
<dbReference type="SUPFAM" id="SSF55957">
    <property type="entry name" value="Phosphoglucomutase, C-terminal domain"/>
    <property type="match status" value="1"/>
</dbReference>
<comment type="caution">
    <text evidence="12">The sequence shown here is derived from an EMBL/GenBank/DDBJ whole genome shotgun (WGS) entry which is preliminary data.</text>
</comment>
<comment type="similarity">
    <text evidence="2 7">Belongs to the phosphohexose mutase family.</text>
</comment>
<keyword evidence="5 7" id="KW-0460">Magnesium</keyword>
<dbReference type="EMBL" id="DTLI01000225">
    <property type="protein sequence ID" value="HHS53055.1"/>
    <property type="molecule type" value="Genomic_DNA"/>
</dbReference>
<feature type="domain" description="Alpha-D-phosphohexomutase alpha/beta/alpha" evidence="9">
    <location>
        <begin position="4"/>
        <end position="137"/>
    </location>
</feature>
<dbReference type="InterPro" id="IPR016055">
    <property type="entry name" value="A-D-PHexomutase_a/b/a-I/II/III"/>
</dbReference>
<reference evidence="12" key="1">
    <citation type="journal article" date="2020" name="mSystems">
        <title>Genome- and Community-Level Interaction Insights into Carbon Utilization and Element Cycling Functions of Hydrothermarchaeota in Hydrothermal Sediment.</title>
        <authorList>
            <person name="Zhou Z."/>
            <person name="Liu Y."/>
            <person name="Xu W."/>
            <person name="Pan J."/>
            <person name="Luo Z.H."/>
            <person name="Li M."/>
        </authorList>
    </citation>
    <scope>NUCLEOTIDE SEQUENCE [LARGE SCALE GENOMIC DNA]</scope>
    <source>
        <strain evidence="12">SpSt-876</strain>
    </source>
</reference>
<evidence type="ECO:0000256" key="5">
    <source>
        <dbReference type="ARBA" id="ARBA00022842"/>
    </source>
</evidence>
<dbReference type="NCBIfam" id="TIGR03990">
    <property type="entry name" value="Arch_GlmM"/>
    <property type="match status" value="1"/>
</dbReference>
<dbReference type="PANTHER" id="PTHR43771:SF1">
    <property type="entry name" value="PHOSPHOMANNOMUTASE"/>
    <property type="match status" value="1"/>
</dbReference>
<name>A0A7C6EC18_UNCW3</name>
<dbReference type="InterPro" id="IPR005846">
    <property type="entry name" value="A-D-PHexomutase_a/b/a-III"/>
</dbReference>
<dbReference type="GO" id="GO:0008966">
    <property type="term" value="F:phosphoglucosamine mutase activity"/>
    <property type="evidence" value="ECO:0007669"/>
    <property type="project" value="UniProtKB-EC"/>
</dbReference>
<protein>
    <submittedName>
        <fullName evidence="12">Phosphoglucosamine mutase</fullName>
        <ecNumber evidence="12">5.4.2.10</ecNumber>
    </submittedName>
</protein>
<dbReference type="InterPro" id="IPR005844">
    <property type="entry name" value="A-D-PHexomutase_a/b/a-I"/>
</dbReference>
<feature type="domain" description="Alpha-D-phosphohexomutase alpha/beta/alpha" evidence="10">
    <location>
        <begin position="168"/>
        <end position="258"/>
    </location>
</feature>
<evidence type="ECO:0000256" key="7">
    <source>
        <dbReference type="RuleBase" id="RU004326"/>
    </source>
</evidence>
<dbReference type="InterPro" id="IPR005845">
    <property type="entry name" value="A-D-PHexomutase_a/b/a-II"/>
</dbReference>
<dbReference type="Pfam" id="PF02880">
    <property type="entry name" value="PGM_PMM_III"/>
    <property type="match status" value="1"/>
</dbReference>
<evidence type="ECO:0000256" key="1">
    <source>
        <dbReference type="ARBA" id="ARBA00001946"/>
    </source>
</evidence>
<dbReference type="Pfam" id="PF02878">
    <property type="entry name" value="PGM_PMM_I"/>
    <property type="match status" value="1"/>
</dbReference>
<dbReference type="GO" id="GO:0005975">
    <property type="term" value="P:carbohydrate metabolic process"/>
    <property type="evidence" value="ECO:0007669"/>
    <property type="project" value="InterPro"/>
</dbReference>
<dbReference type="AlphaFoldDB" id="A0A7C6EC18"/>
<feature type="domain" description="Alpha-D-phosphohexomutase C-terminal" evidence="8">
    <location>
        <begin position="402"/>
        <end position="439"/>
    </location>
</feature>
<dbReference type="Pfam" id="PF02879">
    <property type="entry name" value="PGM_PMM_II"/>
    <property type="match status" value="1"/>
</dbReference>
<sequence>MGKLIFSTSGLRGVVNESAPGGLTPELVTEICVGFGSFIGGGKVAVGRDLRLSSEMLYQACTAGLLSAGCEVINLGVCPTPTVLLNVKQLSLAGGIVITASHNPENWNGLKFVSKEGIFLTAEELKEFKQLLKKKNFKRVSHEEIKSILDEPTAIENHIKKILRSEYFRDIQVKKLVVGIDACNGAAQAAVTSLLQALGLTPVHFFGDAEKPGKFPRQPEPSADNLTGLANFVKEKRLDFGIGFDPDGDRVSFVDETGLALGEEATLLLALSFILPKKAGPVVVNLSTTQAVDEIAKRFSVPVYRTKVGEAAVVAKMKEVQGVIGGEGNGGVILPEINFTRDGITATAILIHLLSEQDKPLSQIAQTIPKYYIQKATLSLPAKEFLNKKSKLKKGFAPAQFNTEDGLLIIGKDFRVHIRPSNTEPIIRVIAESRLPDYTLSLITKVKEILTKD</sequence>
<organism evidence="12">
    <name type="scientific">candidate division WOR-3 bacterium</name>
    <dbReference type="NCBI Taxonomy" id="2052148"/>
    <lineage>
        <taxon>Bacteria</taxon>
        <taxon>Bacteria division WOR-3</taxon>
    </lineage>
</organism>
<evidence type="ECO:0000256" key="4">
    <source>
        <dbReference type="ARBA" id="ARBA00022723"/>
    </source>
</evidence>
<evidence type="ECO:0000313" key="12">
    <source>
        <dbReference type="EMBL" id="HHS53055.1"/>
    </source>
</evidence>
<evidence type="ECO:0000256" key="2">
    <source>
        <dbReference type="ARBA" id="ARBA00010231"/>
    </source>
</evidence>
<dbReference type="Gene3D" id="3.40.120.10">
    <property type="entry name" value="Alpha-D-Glucose-1,6-Bisphosphate, subunit A, domain 3"/>
    <property type="match status" value="3"/>
</dbReference>
<keyword evidence="6 12" id="KW-0413">Isomerase</keyword>
<evidence type="ECO:0000259" key="10">
    <source>
        <dbReference type="Pfam" id="PF02879"/>
    </source>
</evidence>
<evidence type="ECO:0000259" key="11">
    <source>
        <dbReference type="Pfam" id="PF02880"/>
    </source>
</evidence>
<gene>
    <name evidence="12" type="primary">glmM</name>
    <name evidence="12" type="ORF">ENW73_09445</name>
</gene>
<keyword evidence="3" id="KW-0597">Phosphoprotein</keyword>
<accession>A0A7C6EC18</accession>
<dbReference type="Pfam" id="PF00408">
    <property type="entry name" value="PGM_PMM_IV"/>
    <property type="match status" value="1"/>
</dbReference>
<dbReference type="InterPro" id="IPR005843">
    <property type="entry name" value="A-D-PHexomutase_C"/>
</dbReference>
<dbReference type="PANTHER" id="PTHR43771">
    <property type="entry name" value="PHOSPHOMANNOMUTASE"/>
    <property type="match status" value="1"/>
</dbReference>
<dbReference type="EC" id="5.4.2.10" evidence="12"/>
<dbReference type="SUPFAM" id="SSF53738">
    <property type="entry name" value="Phosphoglucomutase, first 3 domains"/>
    <property type="match status" value="3"/>
</dbReference>
<dbReference type="InterPro" id="IPR005841">
    <property type="entry name" value="Alpha-D-phosphohexomutase_SF"/>
</dbReference>
<dbReference type="InterPro" id="IPR024086">
    <property type="entry name" value="GlmM_arc-type"/>
</dbReference>
<evidence type="ECO:0000256" key="3">
    <source>
        <dbReference type="ARBA" id="ARBA00022553"/>
    </source>
</evidence>
<comment type="cofactor">
    <cofactor evidence="1">
        <name>Mg(2+)</name>
        <dbReference type="ChEBI" id="CHEBI:18420"/>
    </cofactor>
</comment>
<proteinExistence type="inferred from homology"/>
<dbReference type="PROSITE" id="PS00710">
    <property type="entry name" value="PGM_PMM"/>
    <property type="match status" value="1"/>
</dbReference>
<evidence type="ECO:0000259" key="9">
    <source>
        <dbReference type="Pfam" id="PF02878"/>
    </source>
</evidence>